<feature type="domain" description="Transposase IS200-like" evidence="1">
    <location>
        <begin position="8"/>
        <end position="108"/>
    </location>
</feature>
<evidence type="ECO:0000259" key="1">
    <source>
        <dbReference type="SMART" id="SM01321"/>
    </source>
</evidence>
<dbReference type="PANTHER" id="PTHR36966">
    <property type="entry name" value="REP-ASSOCIATED TYROSINE TRANSPOSASE"/>
    <property type="match status" value="1"/>
</dbReference>
<dbReference type="Proteomes" id="UP000244110">
    <property type="component" value="Unassembled WGS sequence"/>
</dbReference>
<dbReference type="SMART" id="SM01321">
    <property type="entry name" value="Y1_Tnp"/>
    <property type="match status" value="1"/>
</dbReference>
<evidence type="ECO:0000313" key="2">
    <source>
        <dbReference type="EMBL" id="PTQ88665.1"/>
    </source>
</evidence>
<dbReference type="GO" id="GO:0006313">
    <property type="term" value="P:DNA transposition"/>
    <property type="evidence" value="ECO:0007669"/>
    <property type="project" value="InterPro"/>
</dbReference>
<evidence type="ECO:0000313" key="3">
    <source>
        <dbReference type="Proteomes" id="UP000244110"/>
    </source>
</evidence>
<reference evidence="2 3" key="1">
    <citation type="submission" date="2018-04" db="EMBL/GenBank/DDBJ databases">
        <title>Active sludge and wastewater microbial communities from Klosterneuburg, Austria.</title>
        <authorList>
            <person name="Wagner M."/>
        </authorList>
    </citation>
    <scope>NUCLEOTIDE SEQUENCE [LARGE SCALE GENOMIC DNA]</scope>
    <source>
        <strain evidence="2 3">Nm4</strain>
    </source>
</reference>
<dbReference type="SUPFAM" id="SSF143422">
    <property type="entry name" value="Transposase IS200-like"/>
    <property type="match status" value="1"/>
</dbReference>
<comment type="caution">
    <text evidence="2">The sequence shown here is derived from an EMBL/GenBank/DDBJ whole genome shotgun (WGS) entry which is preliminary data.</text>
</comment>
<organism evidence="2 3">
    <name type="scientific">Nitrosomonas ureae</name>
    <dbReference type="NCBI Taxonomy" id="44577"/>
    <lineage>
        <taxon>Bacteria</taxon>
        <taxon>Pseudomonadati</taxon>
        <taxon>Pseudomonadota</taxon>
        <taxon>Betaproteobacteria</taxon>
        <taxon>Nitrosomonadales</taxon>
        <taxon>Nitrosomonadaceae</taxon>
        <taxon>Nitrosomonas</taxon>
    </lineage>
</organism>
<dbReference type="Gene3D" id="3.30.70.1290">
    <property type="entry name" value="Transposase IS200-like"/>
    <property type="match status" value="1"/>
</dbReference>
<dbReference type="AlphaFoldDB" id="A0A2T5IXH7"/>
<dbReference type="EMBL" id="QAOL01000001">
    <property type="protein sequence ID" value="PTQ88665.1"/>
    <property type="molecule type" value="Genomic_DNA"/>
</dbReference>
<dbReference type="InterPro" id="IPR052715">
    <property type="entry name" value="RAYT_transposase"/>
</dbReference>
<proteinExistence type="predicted"/>
<dbReference type="GO" id="GO:0043565">
    <property type="term" value="F:sequence-specific DNA binding"/>
    <property type="evidence" value="ECO:0007669"/>
    <property type="project" value="TreeGrafter"/>
</dbReference>
<dbReference type="InterPro" id="IPR002686">
    <property type="entry name" value="Transposase_17"/>
</dbReference>
<dbReference type="NCBIfam" id="NF047646">
    <property type="entry name" value="REP_Tyr_transpos"/>
    <property type="match status" value="1"/>
</dbReference>
<dbReference type="RefSeq" id="WP_258195609.1">
    <property type="nucleotide sequence ID" value="NZ_QAOL01000001.1"/>
</dbReference>
<name>A0A2T5IXH7_9PROT</name>
<dbReference type="PANTHER" id="PTHR36966:SF1">
    <property type="entry name" value="REP-ASSOCIATED TYROSINE TRANSPOSASE"/>
    <property type="match status" value="1"/>
</dbReference>
<protein>
    <submittedName>
        <fullName evidence="2">Putative transposase</fullName>
    </submittedName>
</protein>
<sequence>MRYRCADVKDGTYFFTANLAQRHLRLLLDHVEILRETVKTVKQRHPFHIDAFVVLPDHLHAIWTLPSGDADSSTRWMLIKSGFSRHITMNERRNASRISKGEHGIWHQPALGAFDS</sequence>
<gene>
    <name evidence="2" type="ORF">C8R28_100156</name>
</gene>
<dbReference type="GO" id="GO:0004803">
    <property type="term" value="F:transposase activity"/>
    <property type="evidence" value="ECO:0007669"/>
    <property type="project" value="InterPro"/>
</dbReference>
<accession>A0A2T5IXH7</accession>
<dbReference type="InterPro" id="IPR036515">
    <property type="entry name" value="Transposase_17_sf"/>
</dbReference>